<evidence type="ECO:0000259" key="7">
    <source>
        <dbReference type="PROSITE" id="PS50914"/>
    </source>
</evidence>
<dbReference type="RefSeq" id="WP_074823799.1">
    <property type="nucleotide sequence ID" value="NZ_FOLW01000009.1"/>
</dbReference>
<dbReference type="PROSITE" id="PS50914">
    <property type="entry name" value="BON"/>
    <property type="match status" value="1"/>
</dbReference>
<dbReference type="Gene3D" id="3.30.1340.30">
    <property type="match status" value="1"/>
</dbReference>
<dbReference type="PANTHER" id="PTHR34606">
    <property type="entry name" value="BON DOMAIN-CONTAINING PROTEIN"/>
    <property type="match status" value="1"/>
</dbReference>
<dbReference type="AlphaFoldDB" id="A0AAJ5BI03"/>
<reference evidence="8 9" key="1">
    <citation type="submission" date="2016-10" db="EMBL/GenBank/DDBJ databases">
        <authorList>
            <person name="Varghese N."/>
            <person name="Submissions S."/>
        </authorList>
    </citation>
    <scope>NUCLEOTIDE SEQUENCE [LARGE SCALE GENOMIC DNA]</scope>
    <source>
        <strain evidence="8 9">DSM 5563</strain>
    </source>
</reference>
<evidence type="ECO:0000256" key="5">
    <source>
        <dbReference type="ARBA" id="ARBA00070588"/>
    </source>
</evidence>
<feature type="signal peptide" evidence="6">
    <location>
        <begin position="1"/>
        <end position="26"/>
    </location>
</feature>
<dbReference type="InterPro" id="IPR051686">
    <property type="entry name" value="Lipoprotein_DolP"/>
</dbReference>
<dbReference type="Proteomes" id="UP000226420">
    <property type="component" value="Unassembled WGS sequence"/>
</dbReference>
<feature type="domain" description="BON" evidence="7">
    <location>
        <begin position="57"/>
        <end position="125"/>
    </location>
</feature>
<gene>
    <name evidence="8" type="ORF">SAMN02745723_10931</name>
</gene>
<keyword evidence="4" id="KW-0574">Periplasm</keyword>
<proteinExistence type="predicted"/>
<protein>
    <recommendedName>
        <fullName evidence="5">Osmotically-inducible protein Y</fullName>
    </recommendedName>
</protein>
<evidence type="ECO:0000256" key="4">
    <source>
        <dbReference type="ARBA" id="ARBA00022764"/>
    </source>
</evidence>
<evidence type="ECO:0000256" key="2">
    <source>
        <dbReference type="ARBA" id="ARBA00022729"/>
    </source>
</evidence>
<evidence type="ECO:0000313" key="8">
    <source>
        <dbReference type="EMBL" id="SFD16548.1"/>
    </source>
</evidence>
<dbReference type="FunFam" id="3.30.1340.30:FF:000001">
    <property type="entry name" value="Molecular chaperone OsmY"/>
    <property type="match status" value="1"/>
</dbReference>
<dbReference type="InterPro" id="IPR007055">
    <property type="entry name" value="BON_dom"/>
</dbReference>
<dbReference type="InterPro" id="IPR014004">
    <property type="entry name" value="Transpt-assoc_nodulatn_dom_bac"/>
</dbReference>
<organism evidence="8 9">
    <name type="scientific">Pragia fontium DSM 5563 = ATCC 49100</name>
    <dbReference type="NCBI Taxonomy" id="1122977"/>
    <lineage>
        <taxon>Bacteria</taxon>
        <taxon>Pseudomonadati</taxon>
        <taxon>Pseudomonadota</taxon>
        <taxon>Gammaproteobacteria</taxon>
        <taxon>Enterobacterales</taxon>
        <taxon>Budviciaceae</taxon>
        <taxon>Pragia</taxon>
    </lineage>
</organism>
<sequence>MKSTMLSKAMMVAVLGSVLVGGSVFAQETIMDKAKATADEAGTKIDSSMKKVDNYMDDSGITAKIKTKLLEAKDIKSTGVSVKTTDGVVYLTGHVASQAESEHIVKVVGAVEGVKSVKNDLVVKP</sequence>
<dbReference type="GO" id="GO:0042597">
    <property type="term" value="C:periplasmic space"/>
    <property type="evidence" value="ECO:0007669"/>
    <property type="project" value="UniProtKB-SubCell"/>
</dbReference>
<dbReference type="PANTHER" id="PTHR34606:SF11">
    <property type="entry name" value="OSMOTICALLY-INDUCIBLE PROTEIN Y"/>
    <property type="match status" value="1"/>
</dbReference>
<comment type="caution">
    <text evidence="8">The sequence shown here is derived from an EMBL/GenBank/DDBJ whole genome shotgun (WGS) entry which is preliminary data.</text>
</comment>
<evidence type="ECO:0000256" key="3">
    <source>
        <dbReference type="ARBA" id="ARBA00022737"/>
    </source>
</evidence>
<evidence type="ECO:0000256" key="1">
    <source>
        <dbReference type="ARBA" id="ARBA00004418"/>
    </source>
</evidence>
<evidence type="ECO:0000256" key="6">
    <source>
        <dbReference type="SAM" id="SignalP"/>
    </source>
</evidence>
<keyword evidence="2 6" id="KW-0732">Signal</keyword>
<feature type="chain" id="PRO_5042482966" description="Osmotically-inducible protein Y" evidence="6">
    <location>
        <begin position="27"/>
        <end position="125"/>
    </location>
</feature>
<name>A0AAJ5BI03_9GAMM</name>
<dbReference type="Pfam" id="PF04972">
    <property type="entry name" value="BON"/>
    <property type="match status" value="1"/>
</dbReference>
<dbReference type="EMBL" id="FOLW01000009">
    <property type="protein sequence ID" value="SFD16548.1"/>
    <property type="molecule type" value="Genomic_DNA"/>
</dbReference>
<keyword evidence="3" id="KW-0677">Repeat</keyword>
<comment type="subcellular location">
    <subcellularLocation>
        <location evidence="1">Periplasm</location>
    </subcellularLocation>
</comment>
<evidence type="ECO:0000313" key="9">
    <source>
        <dbReference type="Proteomes" id="UP000226420"/>
    </source>
</evidence>
<accession>A0AAJ5BI03</accession>
<dbReference type="SMART" id="SM00749">
    <property type="entry name" value="BON"/>
    <property type="match status" value="1"/>
</dbReference>